<organism evidence="10 12">
    <name type="scientific">Bacteroides stercoris</name>
    <dbReference type="NCBI Taxonomy" id="46506"/>
    <lineage>
        <taxon>Bacteria</taxon>
        <taxon>Pseudomonadati</taxon>
        <taxon>Bacteroidota</taxon>
        <taxon>Bacteroidia</taxon>
        <taxon>Bacteroidales</taxon>
        <taxon>Bacteroidaceae</taxon>
        <taxon>Bacteroides</taxon>
    </lineage>
</organism>
<dbReference type="Gene3D" id="2.170.130.10">
    <property type="entry name" value="TonB-dependent receptor, plug domain"/>
    <property type="match status" value="1"/>
</dbReference>
<dbReference type="InterPro" id="IPR037066">
    <property type="entry name" value="Plug_dom_sf"/>
</dbReference>
<dbReference type="PATRIC" id="fig|46506.5.peg.2318"/>
<keyword evidence="4 7" id="KW-0812">Transmembrane</keyword>
<dbReference type="InterPro" id="IPR008969">
    <property type="entry name" value="CarboxyPept-like_regulatory"/>
</dbReference>
<accession>A0A120A1V4</accession>
<dbReference type="Pfam" id="PF07715">
    <property type="entry name" value="Plug"/>
    <property type="match status" value="1"/>
</dbReference>
<feature type="chain" id="PRO_5036004341" evidence="8">
    <location>
        <begin position="24"/>
        <end position="1019"/>
    </location>
</feature>
<evidence type="ECO:0000256" key="5">
    <source>
        <dbReference type="ARBA" id="ARBA00023136"/>
    </source>
</evidence>
<dbReference type="AlphaFoldDB" id="A0A120A1V4"/>
<keyword evidence="3 7" id="KW-1134">Transmembrane beta strand</keyword>
<reference evidence="11 13" key="3">
    <citation type="submission" date="2018-08" db="EMBL/GenBank/DDBJ databases">
        <title>A genome reference for cultivated species of the human gut microbiota.</title>
        <authorList>
            <person name="Zou Y."/>
            <person name="Xue W."/>
            <person name="Luo G."/>
        </authorList>
    </citation>
    <scope>NUCLEOTIDE SEQUENCE [LARGE SCALE GENOMIC DNA]</scope>
    <source>
        <strain evidence="11 13">AF26-20BH</strain>
    </source>
</reference>
<dbReference type="InterPro" id="IPR023997">
    <property type="entry name" value="TonB-dep_OMP_SusC/RagA_CS"/>
</dbReference>
<dbReference type="Proteomes" id="UP000283310">
    <property type="component" value="Unassembled WGS sequence"/>
</dbReference>
<dbReference type="EMBL" id="LRGC01000009">
    <property type="protein sequence ID" value="KWR54223.1"/>
    <property type="molecule type" value="Genomic_DNA"/>
</dbReference>
<evidence type="ECO:0000259" key="9">
    <source>
        <dbReference type="Pfam" id="PF07715"/>
    </source>
</evidence>
<evidence type="ECO:0000256" key="6">
    <source>
        <dbReference type="ARBA" id="ARBA00023237"/>
    </source>
</evidence>
<dbReference type="Gene3D" id="2.60.40.1120">
    <property type="entry name" value="Carboxypeptidase-like, regulatory domain"/>
    <property type="match status" value="1"/>
</dbReference>
<keyword evidence="2 7" id="KW-0813">Transport</keyword>
<keyword evidence="5 7" id="KW-0472">Membrane</keyword>
<evidence type="ECO:0000313" key="10">
    <source>
        <dbReference type="EMBL" id="KWR54223.1"/>
    </source>
</evidence>
<dbReference type="NCBIfam" id="TIGR04057">
    <property type="entry name" value="SusC_RagA_signa"/>
    <property type="match status" value="1"/>
</dbReference>
<dbReference type="GO" id="GO:0009279">
    <property type="term" value="C:cell outer membrane"/>
    <property type="evidence" value="ECO:0007669"/>
    <property type="project" value="UniProtKB-SubCell"/>
</dbReference>
<keyword evidence="6 7" id="KW-0998">Cell outer membrane</keyword>
<comment type="caution">
    <text evidence="10">The sequence shown here is derived from an EMBL/GenBank/DDBJ whole genome shotgun (WGS) entry which is preliminary data.</text>
</comment>
<dbReference type="NCBIfam" id="TIGR04056">
    <property type="entry name" value="OMP_RagA_SusC"/>
    <property type="match status" value="1"/>
</dbReference>
<dbReference type="Pfam" id="PF13715">
    <property type="entry name" value="CarbopepD_reg_2"/>
    <property type="match status" value="1"/>
</dbReference>
<evidence type="ECO:0000256" key="3">
    <source>
        <dbReference type="ARBA" id="ARBA00022452"/>
    </source>
</evidence>
<keyword evidence="12" id="KW-1185">Reference proteome</keyword>
<evidence type="ECO:0000256" key="1">
    <source>
        <dbReference type="ARBA" id="ARBA00004571"/>
    </source>
</evidence>
<gene>
    <name evidence="10" type="primary">cirA_8</name>
    <name evidence="10" type="ORF">AA415_02166</name>
    <name evidence="11" type="ORF">DWY65_04830</name>
</gene>
<dbReference type="RefSeq" id="WP_060386038.1">
    <property type="nucleotide sequence ID" value="NZ_JADNPL010000006.1"/>
</dbReference>
<feature type="signal peptide" evidence="8">
    <location>
        <begin position="1"/>
        <end position="23"/>
    </location>
</feature>
<name>A0A120A1V4_BACSE</name>
<dbReference type="Gene3D" id="2.40.170.20">
    <property type="entry name" value="TonB-dependent receptor, beta-barrel domain"/>
    <property type="match status" value="1"/>
</dbReference>
<dbReference type="EMBL" id="QRTW01000006">
    <property type="protein sequence ID" value="RGR15469.1"/>
    <property type="molecule type" value="Genomic_DNA"/>
</dbReference>
<reference evidence="10" key="2">
    <citation type="submission" date="2016-01" db="EMBL/GenBank/DDBJ databases">
        <authorList>
            <person name="McClelland M."/>
            <person name="Jain A."/>
            <person name="Saraogi P."/>
            <person name="Mendelson R."/>
            <person name="Westerman R."/>
            <person name="SanMiguel P."/>
            <person name="Csonka L."/>
        </authorList>
    </citation>
    <scope>NUCLEOTIDE SEQUENCE</scope>
    <source>
        <strain evidence="10">CL09T03C01</strain>
    </source>
</reference>
<evidence type="ECO:0000256" key="2">
    <source>
        <dbReference type="ARBA" id="ARBA00022448"/>
    </source>
</evidence>
<evidence type="ECO:0000256" key="7">
    <source>
        <dbReference type="PROSITE-ProRule" id="PRU01360"/>
    </source>
</evidence>
<keyword evidence="8" id="KW-0732">Signal</keyword>
<feature type="domain" description="TonB-dependent receptor plug" evidence="9">
    <location>
        <begin position="115"/>
        <end position="223"/>
    </location>
</feature>
<evidence type="ECO:0000256" key="8">
    <source>
        <dbReference type="SAM" id="SignalP"/>
    </source>
</evidence>
<evidence type="ECO:0000313" key="12">
    <source>
        <dbReference type="Proteomes" id="UP000056419"/>
    </source>
</evidence>
<evidence type="ECO:0000313" key="13">
    <source>
        <dbReference type="Proteomes" id="UP000283310"/>
    </source>
</evidence>
<reference evidence="10 12" key="1">
    <citation type="journal article" date="2016" name="BMC Genomics">
        <title>Type VI secretion systems of human gut Bacteroidales segregate into three genetic architectures, two of which are contained on mobile genetic elements.</title>
        <authorList>
            <person name="Coyne M.J."/>
            <person name="Roelofs K.G."/>
            <person name="Comstock L.E."/>
        </authorList>
    </citation>
    <scope>NUCLEOTIDE SEQUENCE [LARGE SCALE GENOMIC DNA]</scope>
    <source>
        <strain evidence="10 12">CL09T03C01</strain>
    </source>
</reference>
<comment type="similarity">
    <text evidence="7">Belongs to the TonB-dependent receptor family.</text>
</comment>
<dbReference type="InterPro" id="IPR039426">
    <property type="entry name" value="TonB-dep_rcpt-like"/>
</dbReference>
<dbReference type="InterPro" id="IPR012910">
    <property type="entry name" value="Plug_dom"/>
</dbReference>
<dbReference type="STRING" id="46506.AA415_02166"/>
<dbReference type="SUPFAM" id="SSF56935">
    <property type="entry name" value="Porins"/>
    <property type="match status" value="1"/>
</dbReference>
<dbReference type="PROSITE" id="PS52016">
    <property type="entry name" value="TONB_DEPENDENT_REC_3"/>
    <property type="match status" value="1"/>
</dbReference>
<evidence type="ECO:0000313" key="11">
    <source>
        <dbReference type="EMBL" id="RGR15469.1"/>
    </source>
</evidence>
<dbReference type="InterPro" id="IPR023996">
    <property type="entry name" value="TonB-dep_OMP_SusC/RagA"/>
</dbReference>
<evidence type="ECO:0000256" key="4">
    <source>
        <dbReference type="ARBA" id="ARBA00022692"/>
    </source>
</evidence>
<keyword evidence="10" id="KW-0675">Receptor</keyword>
<comment type="subcellular location">
    <subcellularLocation>
        <location evidence="1 7">Cell outer membrane</location>
        <topology evidence="1 7">Multi-pass membrane protein</topology>
    </subcellularLocation>
</comment>
<protein>
    <submittedName>
        <fullName evidence="10">Putative outer membrane receptor protein, mostly for Fe transport</fullName>
    </submittedName>
    <submittedName>
        <fullName evidence="11">TonB-dependent receptor</fullName>
    </submittedName>
</protein>
<proteinExistence type="inferred from homology"/>
<sequence length="1019" mass="114452" precursor="true">MKNSRLKLIVSAMFLLIMVGIHAQNVRVTGVVSDAQGSLIGVNVHVKGGTTGVITDTNGKYSIEVPVSATLVFSYIGYVEQELKVGNKRVINVTLTEDSELLDEVVVVGYGYQRKSDVATSVASVKTDEMKSFPAGNVGDMLRGRVAGVNVTSASGRPGSAPEITIRGNRSISAQNTPLYVIDGSVSDGEEFSTLSAESIESIEILKDAASQAIYGARASDGVILVTTKRGAQGKMEVNYNGYVGIQSLWRNFDFYSPEEYVMLRREAMANDKGIIDAREMSISEALSDDVMKEVWANGQFVDWEDLMLKNALYQNHDITVRGGNDKLRVSAGLNYFDQDGMVTTGSGYQKVAFRLNVDYKVNKWINFGVNTSYALTKSEREDGNFTEFITRTPLAKVYEEDGTYTKYINSANDVNPLYRAQNYNREIKNNSYRVNLFLELKPFKGFNYRLNTSFYNRQQEDGEAKKTDYPGGGATAKLANNEKRSYLIENIFTYDVPFRDKNHKLVLTAVQSVDHTQSKELGYSTASLPVDMGWDFIANGEFSGKPVRTFSENNLVSFMGRASYTLMDKYIMNIAVRRDGSSRFGKNNKWGTFPSIALAWRINQEEFLRNVSWIDNLKLRLSYGIVGNQNGIGNYTTLGLANEYRYEFGDNMYMGYLPGKELSNPNLKWEQSRTTNVGVDFAFFKNRLSGTIEYYQTRTTDLLVKREINSVLGYENMLDNLGETKSHGVDINISGDVIRTKDLTWSLGANFSHYANEIVKIDDQVDENGKPLSQPGNKWFVGEPINVYYNYVPDGIYQYEDFDIKRNPYNELEYTLKPTIDTDGDGIADKALSREDDVKPGSVKIKDINGDGKINADDRTPISKDPDFTLSLNTSLKWKGFDFYMDWYGVSGRKIQNAYLNESNSGGSLQGKLNGIKVNYWTPFNPSNEFPRPSHNTNVPYHGALAIQDASYIRLRTLQLGYTFPTEWIKHISLSRLRVYATATNLLTFTDFKSYSPELTPGAYPESRQYVFGINVSF</sequence>
<dbReference type="InterPro" id="IPR036942">
    <property type="entry name" value="Beta-barrel_TonB_sf"/>
</dbReference>
<dbReference type="SUPFAM" id="SSF49464">
    <property type="entry name" value="Carboxypeptidase regulatory domain-like"/>
    <property type="match status" value="1"/>
</dbReference>
<dbReference type="Proteomes" id="UP000056419">
    <property type="component" value="Unassembled WGS sequence"/>
</dbReference>